<reference evidence="2" key="1">
    <citation type="submission" date="2020-08" db="EMBL/GenBank/DDBJ databases">
        <title>Genome public.</title>
        <authorList>
            <person name="Liu C."/>
            <person name="Sun Q."/>
        </authorList>
    </citation>
    <scope>NUCLEOTIDE SEQUENCE</scope>
    <source>
        <strain evidence="2">NSJ-12</strain>
    </source>
</reference>
<dbReference type="InterPro" id="IPR006528">
    <property type="entry name" value="Phage_head_morphogenesis_dom"/>
</dbReference>
<gene>
    <name evidence="2" type="ORF">H8718_17980</name>
</gene>
<proteinExistence type="predicted"/>
<organism evidence="2 3">
    <name type="scientific">Zhenhengia yiwuensis</name>
    <dbReference type="NCBI Taxonomy" id="2763666"/>
    <lineage>
        <taxon>Bacteria</taxon>
        <taxon>Bacillati</taxon>
        <taxon>Bacillota</taxon>
        <taxon>Clostridia</taxon>
        <taxon>Lachnospirales</taxon>
        <taxon>Lachnospiraceae</taxon>
        <taxon>Zhenhengia</taxon>
    </lineage>
</organism>
<keyword evidence="3" id="KW-1185">Reference proteome</keyword>
<dbReference type="EMBL" id="JACRSY010000048">
    <property type="protein sequence ID" value="MBC8581381.1"/>
    <property type="molecule type" value="Genomic_DNA"/>
</dbReference>
<protein>
    <submittedName>
        <fullName evidence="2">Minor capsid protein</fullName>
    </submittedName>
</protein>
<dbReference type="AlphaFoldDB" id="A0A926EHP2"/>
<comment type="caution">
    <text evidence="2">The sequence shown here is derived from an EMBL/GenBank/DDBJ whole genome shotgun (WGS) entry which is preliminary data.</text>
</comment>
<accession>A0A926EHP2</accession>
<name>A0A926EHP2_9FIRM</name>
<dbReference type="Proteomes" id="UP000655830">
    <property type="component" value="Unassembled WGS sequence"/>
</dbReference>
<evidence type="ECO:0000259" key="1">
    <source>
        <dbReference type="Pfam" id="PF04233"/>
    </source>
</evidence>
<sequence>MAKSSDYWKKRLENIAATQNKRADDYIESLGLQYKKAMASIQRDLEAFYARYANSEGIDMATARKLLSKAEKEMWEVSLEEYRKMALDEEFIDQIESMYSKSRVSRLKALEMQIRAQLETLYSELNTELGALLTDTFADTYYQTVYEIQKGTGIGTNFALFNEDAVKKIVSKPWKWGHFSSTVWNNKELLLGELETALSQAFIRGDRIDKVIKTFDKRMGVGYSRAANIIQTEHAYIAGEATFKGYEETGVEKYEYLATLDTRTSQICRDMDGKTFKLSEKVVWINYPPLHCRCRSTTVPYFEDEESYGKRIARDYEGKVYYVPEEMAYHDWYDKYVKGNPDELSAEKKHQNRHSDKKQYERYKELLGKEVPRSLDEFQNLKYTDSIKWTELKDKFKVETRKYKEYLFNDDGTIIITDDWKGQHVSIPRKYKAYAVVETDSIFNNGKVQIDRTLYDKDGMMYKQVHSGHHNKPKQHPYGKYGEHVYYYNWNTETGRPERGVLELTEQDKIEHSDILKGVE</sequence>
<evidence type="ECO:0000313" key="2">
    <source>
        <dbReference type="EMBL" id="MBC8581381.1"/>
    </source>
</evidence>
<evidence type="ECO:0000313" key="3">
    <source>
        <dbReference type="Proteomes" id="UP000655830"/>
    </source>
</evidence>
<dbReference type="Pfam" id="PF04233">
    <property type="entry name" value="Phage_Mu_F"/>
    <property type="match status" value="1"/>
</dbReference>
<dbReference type="RefSeq" id="WP_249334279.1">
    <property type="nucleotide sequence ID" value="NZ_JACRSY010000048.1"/>
</dbReference>
<feature type="domain" description="Phage head morphogenesis" evidence="1">
    <location>
        <begin position="194"/>
        <end position="298"/>
    </location>
</feature>
<dbReference type="NCBIfam" id="TIGR01641">
    <property type="entry name" value="phageSPP1_gp7"/>
    <property type="match status" value="1"/>
</dbReference>